<evidence type="ECO:0000256" key="18">
    <source>
        <dbReference type="ARBA" id="ARBA00077825"/>
    </source>
</evidence>
<dbReference type="AlphaFoldDB" id="R7UUE2"/>
<dbReference type="PROSITE" id="PS50192">
    <property type="entry name" value="T_SNARE"/>
    <property type="match status" value="1"/>
</dbReference>
<evidence type="ECO:0000259" key="20">
    <source>
        <dbReference type="PROSITE" id="PS50192"/>
    </source>
</evidence>
<comment type="subcellular location">
    <subcellularLocation>
        <location evidence="14">Endomembrane system</location>
        <topology evidence="14">Single-pass type IV membrane protein</topology>
    </subcellularLocation>
    <subcellularLocation>
        <location evidence="1">Endoplasmic reticulum membrane</location>
        <topology evidence="1">Single-pass membrane protein</topology>
    </subcellularLocation>
    <subcellularLocation>
        <location evidence="12">Golgi apparatus</location>
        <location evidence="12">cis-Golgi network membrane</location>
    </subcellularLocation>
</comment>
<dbReference type="Proteomes" id="UP000014760">
    <property type="component" value="Unassembled WGS sequence"/>
</dbReference>
<keyword evidence="11 19" id="KW-0472">Membrane</keyword>
<keyword evidence="9" id="KW-0333">Golgi apparatus</keyword>
<evidence type="ECO:0000256" key="10">
    <source>
        <dbReference type="ARBA" id="ARBA00023054"/>
    </source>
</evidence>
<dbReference type="GO" id="GO:0005789">
    <property type="term" value="C:endoplasmic reticulum membrane"/>
    <property type="evidence" value="ECO:0007669"/>
    <property type="project" value="UniProtKB-SubCell"/>
</dbReference>
<evidence type="ECO:0000256" key="8">
    <source>
        <dbReference type="ARBA" id="ARBA00022989"/>
    </source>
</evidence>
<dbReference type="CDD" id="cd15853">
    <property type="entry name" value="SNARE_Bet1"/>
    <property type="match status" value="1"/>
</dbReference>
<dbReference type="EnsemblMetazoa" id="CapteT191618">
    <property type="protein sequence ID" value="CapteP191618"/>
    <property type="gene ID" value="CapteG191618"/>
</dbReference>
<feature type="transmembrane region" description="Helical" evidence="19">
    <location>
        <begin position="102"/>
        <end position="121"/>
    </location>
</feature>
<comment type="similarity">
    <text evidence="13">Belongs to the BET1 family.</text>
</comment>
<keyword evidence="4 19" id="KW-0812">Transmembrane</keyword>
<dbReference type="SMART" id="SM00397">
    <property type="entry name" value="t_SNARE"/>
    <property type="match status" value="1"/>
</dbReference>
<comment type="subunit">
    <text evidence="16">Interacts with SNARE complex members GOSR2, SEC22B and STX5. Interacts with LMAN1/ERGIC53. Interacts with STX17.</text>
</comment>
<dbReference type="OrthoDB" id="261831at2759"/>
<dbReference type="EMBL" id="AMQN01006253">
    <property type="status" value="NOT_ANNOTATED_CDS"/>
    <property type="molecule type" value="Genomic_DNA"/>
</dbReference>
<reference evidence="21 23" key="2">
    <citation type="journal article" date="2013" name="Nature">
        <title>Insights into bilaterian evolution from three spiralian genomes.</title>
        <authorList>
            <person name="Simakov O."/>
            <person name="Marletaz F."/>
            <person name="Cho S.J."/>
            <person name="Edsinger-Gonzales E."/>
            <person name="Havlak P."/>
            <person name="Hellsten U."/>
            <person name="Kuo D.H."/>
            <person name="Larsson T."/>
            <person name="Lv J."/>
            <person name="Arendt D."/>
            <person name="Savage R."/>
            <person name="Osoegawa K."/>
            <person name="de Jong P."/>
            <person name="Grimwood J."/>
            <person name="Chapman J.A."/>
            <person name="Shapiro H."/>
            <person name="Aerts A."/>
            <person name="Otillar R.P."/>
            <person name="Terry A.Y."/>
            <person name="Boore J.L."/>
            <person name="Grigoriev I.V."/>
            <person name="Lindberg D.R."/>
            <person name="Seaver E.C."/>
            <person name="Weisblat D.A."/>
            <person name="Putnam N.H."/>
            <person name="Rokhsar D.S."/>
        </authorList>
    </citation>
    <scope>NUCLEOTIDE SEQUENCE</scope>
    <source>
        <strain evidence="21 23">I ESC-2004</strain>
    </source>
</reference>
<dbReference type="GO" id="GO:0016192">
    <property type="term" value="P:vesicle-mediated transport"/>
    <property type="evidence" value="ECO:0007669"/>
    <property type="project" value="UniProtKB-KW"/>
</dbReference>
<evidence type="ECO:0000256" key="6">
    <source>
        <dbReference type="ARBA" id="ARBA00022892"/>
    </source>
</evidence>
<feature type="domain" description="T-SNARE coiled-coil homology" evidence="20">
    <location>
        <begin position="32"/>
        <end position="94"/>
    </location>
</feature>
<dbReference type="FunCoup" id="R7UUE2">
    <property type="interactions" value="1334"/>
</dbReference>
<comment type="function">
    <text evidence="15">Required for vesicular transport from the ER to the Golgi complex. Functions as a SNARE involved in the docking process of ER-derived vesicles with the cis-Golgi membrane.</text>
</comment>
<dbReference type="InterPro" id="IPR000727">
    <property type="entry name" value="T_SNARE_dom"/>
</dbReference>
<accession>R7UUE2</accession>
<evidence type="ECO:0000256" key="16">
    <source>
        <dbReference type="ARBA" id="ARBA00063965"/>
    </source>
</evidence>
<dbReference type="Gene3D" id="1.20.5.110">
    <property type="match status" value="1"/>
</dbReference>
<evidence type="ECO:0000313" key="23">
    <source>
        <dbReference type="Proteomes" id="UP000014760"/>
    </source>
</evidence>
<reference evidence="22" key="3">
    <citation type="submission" date="2015-06" db="UniProtKB">
        <authorList>
            <consortium name="EnsemblMetazoa"/>
        </authorList>
    </citation>
    <scope>IDENTIFICATION</scope>
</reference>
<gene>
    <name evidence="21" type="ORF">CAPTEDRAFT_191618</name>
</gene>
<evidence type="ECO:0000256" key="15">
    <source>
        <dbReference type="ARBA" id="ARBA00054011"/>
    </source>
</evidence>
<dbReference type="HOGENOM" id="CLU_086133_2_1_1"/>
<dbReference type="InterPro" id="IPR056173">
    <property type="entry name" value="Sec20_C"/>
</dbReference>
<dbReference type="EMBL" id="KB297953">
    <property type="protein sequence ID" value="ELU09788.1"/>
    <property type="molecule type" value="Genomic_DNA"/>
</dbReference>
<organism evidence="21">
    <name type="scientific">Capitella teleta</name>
    <name type="common">Polychaete worm</name>
    <dbReference type="NCBI Taxonomy" id="283909"/>
    <lineage>
        <taxon>Eukaryota</taxon>
        <taxon>Metazoa</taxon>
        <taxon>Spiralia</taxon>
        <taxon>Lophotrochozoa</taxon>
        <taxon>Annelida</taxon>
        <taxon>Polychaeta</taxon>
        <taxon>Sedentaria</taxon>
        <taxon>Scolecida</taxon>
        <taxon>Capitellidae</taxon>
        <taxon>Capitella</taxon>
    </lineage>
</organism>
<sequence length="124" mass="14356">MRGALLLTFLLFQDEKHDANNYGTKYGQQTSSHIEEENEQLTGQLSDKVRALKSLTIDIGHEVRESNKLISDMDNDFDKTTGFLQRTMGRVTAMARAGHHRFIWYLLAFSLFVFFVIWILTKAR</sequence>
<protein>
    <recommendedName>
        <fullName evidence="17">BET1 homolog</fullName>
    </recommendedName>
    <alternativeName>
        <fullName evidence="18">Golgi vesicular membrane-trafficking protein p18</fullName>
    </alternativeName>
</protein>
<evidence type="ECO:0000256" key="7">
    <source>
        <dbReference type="ARBA" id="ARBA00022927"/>
    </source>
</evidence>
<dbReference type="OMA" id="GHRNYMC"/>
<dbReference type="Pfam" id="PF03908">
    <property type="entry name" value="Sec20"/>
    <property type="match status" value="1"/>
</dbReference>
<evidence type="ECO:0000256" key="2">
    <source>
        <dbReference type="ARBA" id="ARBA00022448"/>
    </source>
</evidence>
<dbReference type="SUPFAM" id="SSF58038">
    <property type="entry name" value="SNARE fusion complex"/>
    <property type="match status" value="1"/>
</dbReference>
<evidence type="ECO:0000256" key="13">
    <source>
        <dbReference type="ARBA" id="ARBA00037962"/>
    </source>
</evidence>
<evidence type="ECO:0000256" key="14">
    <source>
        <dbReference type="ARBA" id="ARBA00046280"/>
    </source>
</evidence>
<dbReference type="STRING" id="283909.R7UUE2"/>
<keyword evidence="23" id="KW-1185">Reference proteome</keyword>
<evidence type="ECO:0000256" key="3">
    <source>
        <dbReference type="ARBA" id="ARBA00022553"/>
    </source>
</evidence>
<keyword evidence="5" id="KW-0256">Endoplasmic reticulum</keyword>
<evidence type="ECO:0000313" key="21">
    <source>
        <dbReference type="EMBL" id="ELU09788.1"/>
    </source>
</evidence>
<dbReference type="PANTHER" id="PTHR12791">
    <property type="entry name" value="GOLGI SNARE BET1-RELATED"/>
    <property type="match status" value="1"/>
</dbReference>
<evidence type="ECO:0000256" key="17">
    <source>
        <dbReference type="ARBA" id="ARBA00071590"/>
    </source>
</evidence>
<name>R7UUE2_CAPTE</name>
<reference evidence="23" key="1">
    <citation type="submission" date="2012-12" db="EMBL/GenBank/DDBJ databases">
        <authorList>
            <person name="Hellsten U."/>
            <person name="Grimwood J."/>
            <person name="Chapman J.A."/>
            <person name="Shapiro H."/>
            <person name="Aerts A."/>
            <person name="Otillar R.P."/>
            <person name="Terry A.Y."/>
            <person name="Boore J.L."/>
            <person name="Simakov O."/>
            <person name="Marletaz F."/>
            <person name="Cho S.-J."/>
            <person name="Edsinger-Gonzales E."/>
            <person name="Havlak P."/>
            <person name="Kuo D.-H."/>
            <person name="Larsson T."/>
            <person name="Lv J."/>
            <person name="Arendt D."/>
            <person name="Savage R."/>
            <person name="Osoegawa K."/>
            <person name="de Jong P."/>
            <person name="Lindberg D.R."/>
            <person name="Seaver E.C."/>
            <person name="Weisblat D.A."/>
            <person name="Putnam N.H."/>
            <person name="Grigoriev I.V."/>
            <person name="Rokhsar D.S."/>
        </authorList>
    </citation>
    <scope>NUCLEOTIDE SEQUENCE</scope>
    <source>
        <strain evidence="23">I ESC-2004</strain>
    </source>
</reference>
<evidence type="ECO:0000256" key="1">
    <source>
        <dbReference type="ARBA" id="ARBA00004389"/>
    </source>
</evidence>
<dbReference type="InterPro" id="IPR039899">
    <property type="entry name" value="BET1_SNARE"/>
</dbReference>
<dbReference type="FunFam" id="1.20.5.110:FF:000026">
    <property type="entry name" value="BET1 homolog"/>
    <property type="match status" value="1"/>
</dbReference>
<evidence type="ECO:0000313" key="22">
    <source>
        <dbReference type="EnsemblMetazoa" id="CapteP191618"/>
    </source>
</evidence>
<evidence type="ECO:0000256" key="4">
    <source>
        <dbReference type="ARBA" id="ARBA00022692"/>
    </source>
</evidence>
<evidence type="ECO:0000256" key="12">
    <source>
        <dbReference type="ARBA" id="ARBA00024188"/>
    </source>
</evidence>
<evidence type="ECO:0000256" key="11">
    <source>
        <dbReference type="ARBA" id="ARBA00023136"/>
    </source>
</evidence>
<keyword evidence="6" id="KW-0931">ER-Golgi transport</keyword>
<evidence type="ECO:0000256" key="19">
    <source>
        <dbReference type="SAM" id="Phobius"/>
    </source>
</evidence>
<keyword evidence="7" id="KW-0653">Protein transport</keyword>
<dbReference type="GO" id="GO:0015031">
    <property type="term" value="P:protein transport"/>
    <property type="evidence" value="ECO:0007669"/>
    <property type="project" value="UniProtKB-KW"/>
</dbReference>
<dbReference type="GO" id="GO:0005794">
    <property type="term" value="C:Golgi apparatus"/>
    <property type="evidence" value="ECO:0007669"/>
    <property type="project" value="UniProtKB-SubCell"/>
</dbReference>
<keyword evidence="8 19" id="KW-1133">Transmembrane helix</keyword>
<evidence type="ECO:0000256" key="5">
    <source>
        <dbReference type="ARBA" id="ARBA00022824"/>
    </source>
</evidence>
<keyword evidence="2" id="KW-0813">Transport</keyword>
<evidence type="ECO:0000256" key="9">
    <source>
        <dbReference type="ARBA" id="ARBA00023034"/>
    </source>
</evidence>
<keyword evidence="3" id="KW-0597">Phosphoprotein</keyword>
<keyword evidence="10" id="KW-0175">Coiled coil</keyword>
<proteinExistence type="inferred from homology"/>